<dbReference type="GO" id="GO:0001216">
    <property type="term" value="F:DNA-binding transcription activator activity"/>
    <property type="evidence" value="ECO:0007669"/>
    <property type="project" value="InterPro"/>
</dbReference>
<protein>
    <submittedName>
        <fullName evidence="11">RNA polymerase factor sigma-54</fullName>
    </submittedName>
</protein>
<dbReference type="GO" id="GO:0016779">
    <property type="term" value="F:nucleotidyltransferase activity"/>
    <property type="evidence" value="ECO:0007669"/>
    <property type="project" value="UniProtKB-KW"/>
</dbReference>
<sequence length="435" mass="50588">MQIILQPKQVQELNLVMTPALRQAIELLQYSTYGLYEYMKEQALDNPLIELKEKQDITSEYRPTRRIRSSSDASNLSLDWIPCDGNDMRKELVQQAKLEFRQMQDIRLLEYLINNLDDNGYLQLPGNCTHYDESVITHGVQLLQQIGPIGIGARNLQECLLLQLTYNYPDEKLAFTLIESYFDLLAERKWNVIATRMEITLAEVKTLHDFIKTLNPKPCANITDFTTEYVTPDIIIEETDHGLSYFLNDRYLPSIQINREYLTMRNQSQDMSKYINEQYNQVQWLLNSIEQRRVTISKITEVVLQKQQDFFKEGFLALQPLTLKDVADEIDMHESTVSRATANKTIQTPKGTFDFRTLFTSKLETSDGEAISQTRVKKLLESFIADENKQKPASDQKIANYFNTEKGISISRRTISKYREELNIPSSRMRKEIST</sequence>
<keyword evidence="12" id="KW-1185">Reference proteome</keyword>
<dbReference type="InterPro" id="IPR038709">
    <property type="entry name" value="RpoN_core-bd_sf"/>
</dbReference>
<evidence type="ECO:0000313" key="11">
    <source>
        <dbReference type="EMBL" id="SUI99669.1"/>
    </source>
</evidence>
<dbReference type="PRINTS" id="PR00045">
    <property type="entry name" value="SIGMA54FCT"/>
</dbReference>
<keyword evidence="4" id="KW-0548">Nucleotidyltransferase</keyword>
<keyword evidence="8" id="KW-0804">Transcription</keyword>
<dbReference type="GO" id="GO:0000428">
    <property type="term" value="C:DNA-directed RNA polymerase complex"/>
    <property type="evidence" value="ECO:0007669"/>
    <property type="project" value="UniProtKB-KW"/>
</dbReference>
<dbReference type="GO" id="GO:0006352">
    <property type="term" value="P:DNA-templated transcription initiation"/>
    <property type="evidence" value="ECO:0007669"/>
    <property type="project" value="InterPro"/>
</dbReference>
<dbReference type="PANTHER" id="PTHR32248:SF4">
    <property type="entry name" value="RNA POLYMERASE SIGMA-54 FACTOR"/>
    <property type="match status" value="1"/>
</dbReference>
<feature type="domain" description="RNA polymerase sigma factor 54 core-binding" evidence="10">
    <location>
        <begin position="86"/>
        <end position="261"/>
    </location>
</feature>
<dbReference type="Gene3D" id="1.10.10.60">
    <property type="entry name" value="Homeodomain-like"/>
    <property type="match status" value="1"/>
</dbReference>
<proteinExistence type="inferred from homology"/>
<dbReference type="GO" id="GO:0016987">
    <property type="term" value="F:sigma factor activity"/>
    <property type="evidence" value="ECO:0007669"/>
    <property type="project" value="UniProtKB-KW"/>
</dbReference>
<evidence type="ECO:0000256" key="5">
    <source>
        <dbReference type="ARBA" id="ARBA00023015"/>
    </source>
</evidence>
<dbReference type="OrthoDB" id="9814402at2"/>
<dbReference type="PROSITE" id="PS00717">
    <property type="entry name" value="SIGMA54_1"/>
    <property type="match status" value="1"/>
</dbReference>
<evidence type="ECO:0000256" key="1">
    <source>
        <dbReference type="ARBA" id="ARBA00008798"/>
    </source>
</evidence>
<evidence type="ECO:0000256" key="8">
    <source>
        <dbReference type="ARBA" id="ARBA00023163"/>
    </source>
</evidence>
<organism evidence="11 12">
    <name type="scientific">Sporosarcina pasteurii</name>
    <name type="common">Bacillus pasteurii</name>
    <dbReference type="NCBI Taxonomy" id="1474"/>
    <lineage>
        <taxon>Bacteria</taxon>
        <taxon>Bacillati</taxon>
        <taxon>Bacillota</taxon>
        <taxon>Bacilli</taxon>
        <taxon>Bacillales</taxon>
        <taxon>Caryophanaceae</taxon>
        <taxon>Sporosarcina</taxon>
    </lineage>
</organism>
<dbReference type="Gene3D" id="1.10.10.1330">
    <property type="entry name" value="RNA polymerase sigma-54 factor, core-binding domain"/>
    <property type="match status" value="1"/>
</dbReference>
<dbReference type="EMBL" id="UGYZ01000002">
    <property type="protein sequence ID" value="SUI99669.1"/>
    <property type="molecule type" value="Genomic_DNA"/>
</dbReference>
<dbReference type="NCBIfam" id="TIGR02395">
    <property type="entry name" value="rpoN_sigma"/>
    <property type="match status" value="1"/>
</dbReference>
<accession>A0A380BER0</accession>
<keyword evidence="5" id="KW-0805">Transcription regulation</keyword>
<dbReference type="GO" id="GO:0003677">
    <property type="term" value="F:DNA binding"/>
    <property type="evidence" value="ECO:0007669"/>
    <property type="project" value="UniProtKB-KW"/>
</dbReference>
<dbReference type="RefSeq" id="WP_115360179.1">
    <property type="nucleotide sequence ID" value="NZ_CP038012.1"/>
</dbReference>
<evidence type="ECO:0000259" key="10">
    <source>
        <dbReference type="Pfam" id="PF04963"/>
    </source>
</evidence>
<keyword evidence="3" id="KW-0808">Transferase</keyword>
<gene>
    <name evidence="11" type="ORF">NCTC4822_00715</name>
</gene>
<dbReference type="InterPro" id="IPR000394">
    <property type="entry name" value="RNA_pol_sigma_54"/>
</dbReference>
<feature type="domain" description="RNA polymerase sigma factor 54 DNA-binding" evidence="9">
    <location>
        <begin position="273"/>
        <end position="431"/>
    </location>
</feature>
<keyword evidence="6" id="KW-0731">Sigma factor</keyword>
<dbReference type="InterPro" id="IPR007634">
    <property type="entry name" value="RNA_pol_sigma_54_DNA-bd"/>
</dbReference>
<evidence type="ECO:0000313" key="12">
    <source>
        <dbReference type="Proteomes" id="UP000254519"/>
    </source>
</evidence>
<dbReference type="InterPro" id="IPR007046">
    <property type="entry name" value="RNA_pol_sigma_54_core-bd"/>
</dbReference>
<reference evidence="11 12" key="1">
    <citation type="submission" date="2018-06" db="EMBL/GenBank/DDBJ databases">
        <authorList>
            <consortium name="Pathogen Informatics"/>
            <person name="Doyle S."/>
        </authorList>
    </citation>
    <scope>NUCLEOTIDE SEQUENCE [LARGE SCALE GENOMIC DNA]</scope>
    <source>
        <strain evidence="12">ATCC 11859 / DSM 33 / NCIB 8841 / NCTC 4822</strain>
    </source>
</reference>
<evidence type="ECO:0000259" key="9">
    <source>
        <dbReference type="Pfam" id="PF04552"/>
    </source>
</evidence>
<dbReference type="Pfam" id="PF00309">
    <property type="entry name" value="Sigma54_AID"/>
    <property type="match status" value="1"/>
</dbReference>
<evidence type="ECO:0000256" key="6">
    <source>
        <dbReference type="ARBA" id="ARBA00023082"/>
    </source>
</evidence>
<dbReference type="PROSITE" id="PS50044">
    <property type="entry name" value="SIGMA54_3"/>
    <property type="match status" value="1"/>
</dbReference>
<keyword evidence="7" id="KW-0238">DNA-binding</keyword>
<evidence type="ECO:0000256" key="3">
    <source>
        <dbReference type="ARBA" id="ARBA00022679"/>
    </source>
</evidence>
<dbReference type="PIRSF" id="PIRSF000774">
    <property type="entry name" value="RpoN"/>
    <property type="match status" value="1"/>
</dbReference>
<dbReference type="AlphaFoldDB" id="A0A380BER0"/>
<name>A0A380BER0_SPOPA</name>
<evidence type="ECO:0000256" key="2">
    <source>
        <dbReference type="ARBA" id="ARBA00022478"/>
    </source>
</evidence>
<dbReference type="Proteomes" id="UP000254519">
    <property type="component" value="Unassembled WGS sequence"/>
</dbReference>
<dbReference type="Pfam" id="PF04963">
    <property type="entry name" value="Sigma54_CBD"/>
    <property type="match status" value="1"/>
</dbReference>
<comment type="similarity">
    <text evidence="1">Belongs to the sigma-54 factor family.</text>
</comment>
<evidence type="ECO:0000256" key="4">
    <source>
        <dbReference type="ARBA" id="ARBA00022695"/>
    </source>
</evidence>
<evidence type="ECO:0000256" key="7">
    <source>
        <dbReference type="ARBA" id="ARBA00023125"/>
    </source>
</evidence>
<keyword evidence="2" id="KW-0240">DNA-directed RNA polymerase</keyword>
<dbReference type="PANTHER" id="PTHR32248">
    <property type="entry name" value="RNA POLYMERASE SIGMA-54 FACTOR"/>
    <property type="match status" value="1"/>
</dbReference>
<dbReference type="Pfam" id="PF04552">
    <property type="entry name" value="Sigma54_DBD"/>
    <property type="match status" value="1"/>
</dbReference>